<dbReference type="EMBL" id="CP042652">
    <property type="protein sequence ID" value="QKE28648.1"/>
    <property type="molecule type" value="Genomic_DNA"/>
</dbReference>
<sequence>MYLVFISIYNRFTFLFFLILLKDQFGFLGFVLIFPIDEREDDSFSNHFRIVILTKICKMLYEFYFLVD</sequence>
<protein>
    <submittedName>
        <fullName evidence="2">Uncharacterized protein</fullName>
    </submittedName>
</protein>
<evidence type="ECO:0000256" key="1">
    <source>
        <dbReference type="SAM" id="Phobius"/>
    </source>
</evidence>
<keyword evidence="1" id="KW-0472">Membrane</keyword>
<accession>A0A6M8EJI5</accession>
<reference evidence="2 3" key="1">
    <citation type="submission" date="2019-08" db="EMBL/GenBank/DDBJ databases">
        <title>Complete genome sequence of Arcobacter acticola.</title>
        <authorList>
            <person name="Miller W."/>
        </authorList>
    </citation>
    <scope>NUCLEOTIDE SEQUENCE [LARGE SCALE GENOMIC DNA]</scope>
    <source>
        <strain evidence="2 3">KCTC 52212</strain>
    </source>
</reference>
<keyword evidence="1" id="KW-1133">Transmembrane helix</keyword>
<organism evidence="2 3">
    <name type="scientific">Arcobacter acticola</name>
    <dbReference type="NCBI Taxonomy" id="1849015"/>
    <lineage>
        <taxon>Bacteria</taxon>
        <taxon>Pseudomonadati</taxon>
        <taxon>Campylobacterota</taxon>
        <taxon>Epsilonproteobacteria</taxon>
        <taxon>Campylobacterales</taxon>
        <taxon>Arcobacteraceae</taxon>
        <taxon>Arcobacter</taxon>
    </lineage>
</organism>
<gene>
    <name evidence="2" type="ORF">AACT_1484</name>
</gene>
<dbReference type="Proteomes" id="UP000503483">
    <property type="component" value="Chromosome"/>
</dbReference>
<feature type="transmembrane region" description="Helical" evidence="1">
    <location>
        <begin position="12"/>
        <end position="36"/>
    </location>
</feature>
<name>A0A6M8EJI5_9BACT</name>
<dbReference type="KEGG" id="paco:AACT_1484"/>
<evidence type="ECO:0000313" key="3">
    <source>
        <dbReference type="Proteomes" id="UP000503483"/>
    </source>
</evidence>
<dbReference type="AlphaFoldDB" id="A0A6M8EJI5"/>
<keyword evidence="3" id="KW-1185">Reference proteome</keyword>
<keyword evidence="1" id="KW-0812">Transmembrane</keyword>
<evidence type="ECO:0000313" key="2">
    <source>
        <dbReference type="EMBL" id="QKE28648.1"/>
    </source>
</evidence>
<proteinExistence type="predicted"/>